<feature type="transmembrane region" description="Helical" evidence="7">
    <location>
        <begin position="276"/>
        <end position="300"/>
    </location>
</feature>
<keyword evidence="4 7" id="KW-0812">Transmembrane</keyword>
<evidence type="ECO:0000313" key="9">
    <source>
        <dbReference type="EMBL" id="NYJ21071.1"/>
    </source>
</evidence>
<dbReference type="PANTHER" id="PTHR43163">
    <property type="entry name" value="DIPEPTIDE TRANSPORT SYSTEM PERMEASE PROTEIN DPPB-RELATED"/>
    <property type="match status" value="1"/>
</dbReference>
<sequence length="315" mass="33653">MFRFITIRLAEGAATLLASSLLIFGALFLAPGDPIAILIGNRTVSPETIVALREQYHLDEPFLFRWIAWLGDVLTGNLGQSITYRDAVWNLIEPRLGTTALLLGMSLVVIVVVGVGLGVVSALGGRRLGDVLLGVTSVGVAVPSFVAALLLISLFAVGLGWFPTFGVGDDLGSRIYHLTLPVIALTISSGSYVVRVTRSALREEAQRDHVQTAIGRGLPRARTISHHVVRNALTPIATVVGVTLTSLVVGSIVIEKAFALDGIGMLLTETVLRKDFAVVQAITLLLIAFVVVVALLVDILQVTVDPRMRARVVNR</sequence>
<gene>
    <name evidence="9" type="ORF">HNR05_002862</name>
</gene>
<comment type="similarity">
    <text evidence="7">Belongs to the binding-protein-dependent transport system permease family.</text>
</comment>
<reference evidence="9 10" key="1">
    <citation type="submission" date="2020-07" db="EMBL/GenBank/DDBJ databases">
        <title>Sequencing the genomes of 1000 actinobacteria strains.</title>
        <authorList>
            <person name="Klenk H.-P."/>
        </authorList>
    </citation>
    <scope>NUCLEOTIDE SEQUENCE [LARGE SCALE GENOMIC DNA]</scope>
    <source>
        <strain evidence="9 10">LI1</strain>
    </source>
</reference>
<dbReference type="Gene3D" id="1.10.3720.10">
    <property type="entry name" value="MetI-like"/>
    <property type="match status" value="1"/>
</dbReference>
<protein>
    <submittedName>
        <fullName evidence="9">Peptide/nickel transport system permease protein</fullName>
    </submittedName>
</protein>
<keyword evidence="3" id="KW-1003">Cell membrane</keyword>
<dbReference type="AlphaFoldDB" id="A0A7Z0EG63"/>
<dbReference type="InterPro" id="IPR035906">
    <property type="entry name" value="MetI-like_sf"/>
</dbReference>
<comment type="caution">
    <text evidence="9">The sequence shown here is derived from an EMBL/GenBank/DDBJ whole genome shotgun (WGS) entry which is preliminary data.</text>
</comment>
<feature type="domain" description="ABC transmembrane type-1" evidence="8">
    <location>
        <begin position="96"/>
        <end position="297"/>
    </location>
</feature>
<dbReference type="EMBL" id="JACCFM010000001">
    <property type="protein sequence ID" value="NYJ21071.1"/>
    <property type="molecule type" value="Genomic_DNA"/>
</dbReference>
<evidence type="ECO:0000256" key="6">
    <source>
        <dbReference type="ARBA" id="ARBA00023136"/>
    </source>
</evidence>
<evidence type="ECO:0000313" key="10">
    <source>
        <dbReference type="Proteomes" id="UP000537260"/>
    </source>
</evidence>
<feature type="transmembrane region" description="Helical" evidence="7">
    <location>
        <begin position="12"/>
        <end position="30"/>
    </location>
</feature>
<dbReference type="Pfam" id="PF19300">
    <property type="entry name" value="BPD_transp_1_N"/>
    <property type="match status" value="1"/>
</dbReference>
<comment type="subcellular location">
    <subcellularLocation>
        <location evidence="1 7">Cell membrane</location>
        <topology evidence="1 7">Multi-pass membrane protein</topology>
    </subcellularLocation>
</comment>
<evidence type="ECO:0000256" key="2">
    <source>
        <dbReference type="ARBA" id="ARBA00022448"/>
    </source>
</evidence>
<evidence type="ECO:0000256" key="5">
    <source>
        <dbReference type="ARBA" id="ARBA00022989"/>
    </source>
</evidence>
<dbReference type="PROSITE" id="PS50928">
    <property type="entry name" value="ABC_TM1"/>
    <property type="match status" value="1"/>
</dbReference>
<proteinExistence type="inferred from homology"/>
<dbReference type="GO" id="GO:0055085">
    <property type="term" value="P:transmembrane transport"/>
    <property type="evidence" value="ECO:0007669"/>
    <property type="project" value="InterPro"/>
</dbReference>
<dbReference type="Pfam" id="PF00528">
    <property type="entry name" value="BPD_transp_1"/>
    <property type="match status" value="1"/>
</dbReference>
<dbReference type="InterPro" id="IPR045621">
    <property type="entry name" value="BPD_transp_1_N"/>
</dbReference>
<evidence type="ECO:0000256" key="1">
    <source>
        <dbReference type="ARBA" id="ARBA00004651"/>
    </source>
</evidence>
<keyword evidence="5 7" id="KW-1133">Transmembrane helix</keyword>
<keyword evidence="2 7" id="KW-0813">Transport</keyword>
<dbReference type="PANTHER" id="PTHR43163:SF6">
    <property type="entry name" value="DIPEPTIDE TRANSPORT SYSTEM PERMEASE PROTEIN DPPB-RELATED"/>
    <property type="match status" value="1"/>
</dbReference>
<evidence type="ECO:0000256" key="4">
    <source>
        <dbReference type="ARBA" id="ARBA00022692"/>
    </source>
</evidence>
<dbReference type="CDD" id="cd06261">
    <property type="entry name" value="TM_PBP2"/>
    <property type="match status" value="1"/>
</dbReference>
<dbReference type="SUPFAM" id="SSF161098">
    <property type="entry name" value="MetI-like"/>
    <property type="match status" value="1"/>
</dbReference>
<feature type="transmembrane region" description="Helical" evidence="7">
    <location>
        <begin position="174"/>
        <end position="194"/>
    </location>
</feature>
<dbReference type="GO" id="GO:0005886">
    <property type="term" value="C:plasma membrane"/>
    <property type="evidence" value="ECO:0007669"/>
    <property type="project" value="UniProtKB-SubCell"/>
</dbReference>
<feature type="transmembrane region" description="Helical" evidence="7">
    <location>
        <begin position="131"/>
        <end position="162"/>
    </location>
</feature>
<organism evidence="9 10">
    <name type="scientific">Glaciibacter psychrotolerans</name>
    <dbReference type="NCBI Taxonomy" id="670054"/>
    <lineage>
        <taxon>Bacteria</taxon>
        <taxon>Bacillati</taxon>
        <taxon>Actinomycetota</taxon>
        <taxon>Actinomycetes</taxon>
        <taxon>Micrococcales</taxon>
        <taxon>Microbacteriaceae</taxon>
        <taxon>Glaciibacter</taxon>
    </lineage>
</organism>
<feature type="transmembrane region" description="Helical" evidence="7">
    <location>
        <begin position="232"/>
        <end position="254"/>
    </location>
</feature>
<dbReference type="InterPro" id="IPR000515">
    <property type="entry name" value="MetI-like"/>
</dbReference>
<evidence type="ECO:0000256" key="7">
    <source>
        <dbReference type="RuleBase" id="RU363032"/>
    </source>
</evidence>
<keyword evidence="10" id="KW-1185">Reference proteome</keyword>
<name>A0A7Z0EG63_9MICO</name>
<accession>A0A7Z0EG63</accession>
<keyword evidence="6 7" id="KW-0472">Membrane</keyword>
<feature type="transmembrane region" description="Helical" evidence="7">
    <location>
        <begin position="100"/>
        <end position="124"/>
    </location>
</feature>
<evidence type="ECO:0000259" key="8">
    <source>
        <dbReference type="PROSITE" id="PS50928"/>
    </source>
</evidence>
<dbReference type="Proteomes" id="UP000537260">
    <property type="component" value="Unassembled WGS sequence"/>
</dbReference>
<evidence type="ECO:0000256" key="3">
    <source>
        <dbReference type="ARBA" id="ARBA00022475"/>
    </source>
</evidence>
<dbReference type="RefSeq" id="WP_179579729.1">
    <property type="nucleotide sequence ID" value="NZ_JACCFM010000001.1"/>
</dbReference>